<dbReference type="GO" id="GO:0004519">
    <property type="term" value="F:endonuclease activity"/>
    <property type="evidence" value="ECO:0007669"/>
    <property type="project" value="InterPro"/>
</dbReference>
<name>A0A919YF71_9BACL</name>
<keyword evidence="4" id="KW-1185">Reference proteome</keyword>
<evidence type="ECO:0000259" key="2">
    <source>
        <dbReference type="Pfam" id="PF14436"/>
    </source>
</evidence>
<organism evidence="3 4">
    <name type="scientific">Paenibacillus azoreducens</name>
    <dbReference type="NCBI Taxonomy" id="116718"/>
    <lineage>
        <taxon>Bacteria</taxon>
        <taxon>Bacillati</taxon>
        <taxon>Bacillota</taxon>
        <taxon>Bacilli</taxon>
        <taxon>Bacillales</taxon>
        <taxon>Paenibacillaceae</taxon>
        <taxon>Paenibacillus</taxon>
    </lineage>
</organism>
<feature type="compositionally biased region" description="Low complexity" evidence="1">
    <location>
        <begin position="75"/>
        <end position="87"/>
    </location>
</feature>
<dbReference type="Proteomes" id="UP000682811">
    <property type="component" value="Unassembled WGS sequence"/>
</dbReference>
<accession>A0A919YF71</accession>
<comment type="caution">
    <text evidence="3">The sequence shown here is derived from an EMBL/GenBank/DDBJ whole genome shotgun (WGS) entry which is preliminary data.</text>
</comment>
<evidence type="ECO:0000313" key="3">
    <source>
        <dbReference type="EMBL" id="GIO47332.1"/>
    </source>
</evidence>
<protein>
    <recommendedName>
        <fullName evidence="2">Bacterial EndoU nuclease domain-containing protein</fullName>
    </recommendedName>
</protein>
<reference evidence="3 4" key="1">
    <citation type="submission" date="2021-03" db="EMBL/GenBank/DDBJ databases">
        <title>Antimicrobial resistance genes in bacteria isolated from Japanese honey, and their potential for conferring macrolide and lincosamide resistance in the American foulbrood pathogen Paenibacillus larvae.</title>
        <authorList>
            <person name="Okamoto M."/>
            <person name="Kumagai M."/>
            <person name="Kanamori H."/>
            <person name="Takamatsu D."/>
        </authorList>
    </citation>
    <scope>NUCLEOTIDE SEQUENCE [LARGE SCALE GENOMIC DNA]</scope>
    <source>
        <strain evidence="3 4">J34TS1</strain>
    </source>
</reference>
<feature type="domain" description="Bacterial EndoU nuclease" evidence="2">
    <location>
        <begin position="457"/>
        <end position="584"/>
    </location>
</feature>
<dbReference type="AlphaFoldDB" id="A0A919YF71"/>
<proteinExistence type="predicted"/>
<sequence>MLDAGEELSLKAGSSLYLRGGASSMVLDGETDIKAPVVDQEGTVKAPVFVMDLPPVPEPPLMNIKDYEAAQAAAAAKTQSSSTPTAKITSPADQKQADGLLSTTSKLLGSIPVVGAMVGATLGGLAAASASLMVGAAIPVRSTGTSRAGGGGANGGLHPLKYLAGLALQGLISHYEHEKAKDAYYRKWLLGKVFTSARHVASSGGLLELVQNLVIESNGMAHVYQQVPKNIREKWHRDYKEEQRIQAKGKTNEYTSFWNQADYFTANWWQDEDKLKQAEQALRTEISIHGKLSLYDIKDPNKMAALQRIVNVKRTQVWDEKTLNAIEDGLVAMGVDSSNTIELDKEKLDALISRYNRGVIGQKSGDYMERTGLGDLIEETIYGIVGFRVGMKSVGEPSVKPKQPPISEKPPVKSSDKGGSGVNEANSSRSKEPPKSTNSSKSPEGTGKASESYLTPEMEQKILGGERIPGKNGLRGGHSPNVVNDANPNYAVEVLRENPDGTKFVQFYHQFPDGTLAKLKKSTVFPDSWSDEKIISSIKKISDTPAVGSRTSDGGTTTLHSGTVDGVEIDVIKEGNNITAGYPVGGKPTPGFEPIN</sequence>
<feature type="region of interest" description="Disordered" evidence="1">
    <location>
        <begin position="75"/>
        <end position="95"/>
    </location>
</feature>
<dbReference type="InterPro" id="IPR029501">
    <property type="entry name" value="EndoU_bac"/>
</dbReference>
<feature type="region of interest" description="Disordered" evidence="1">
    <location>
        <begin position="395"/>
        <end position="455"/>
    </location>
</feature>
<evidence type="ECO:0000313" key="4">
    <source>
        <dbReference type="Proteomes" id="UP000682811"/>
    </source>
</evidence>
<gene>
    <name evidence="3" type="ORF">J34TS1_20970</name>
</gene>
<dbReference type="Pfam" id="PF14436">
    <property type="entry name" value="EndoU_bacteria"/>
    <property type="match status" value="1"/>
</dbReference>
<dbReference type="EMBL" id="BORT01000007">
    <property type="protein sequence ID" value="GIO47332.1"/>
    <property type="molecule type" value="Genomic_DNA"/>
</dbReference>
<evidence type="ECO:0000256" key="1">
    <source>
        <dbReference type="SAM" id="MobiDB-lite"/>
    </source>
</evidence>